<feature type="domain" description="Bacterial sugar transferase" evidence="8">
    <location>
        <begin position="269"/>
        <end position="467"/>
    </location>
</feature>
<comment type="subcellular location">
    <subcellularLocation>
        <location evidence="1">Membrane</location>
        <topology evidence="1">Multi-pass membrane protein</topology>
    </subcellularLocation>
</comment>
<feature type="transmembrane region" description="Helical" evidence="7">
    <location>
        <begin position="274"/>
        <end position="295"/>
    </location>
</feature>
<feature type="transmembrane region" description="Helical" evidence="7">
    <location>
        <begin position="7"/>
        <end position="32"/>
    </location>
</feature>
<dbReference type="PANTHER" id="PTHR30576:SF0">
    <property type="entry name" value="UNDECAPRENYL-PHOSPHATE N-ACETYLGALACTOSAMINYL 1-PHOSPHATE TRANSFERASE-RELATED"/>
    <property type="match status" value="1"/>
</dbReference>
<evidence type="ECO:0000256" key="5">
    <source>
        <dbReference type="ARBA" id="ARBA00022989"/>
    </source>
</evidence>
<accession>A0A1F7UL57</accession>
<dbReference type="GO" id="GO:0016020">
    <property type="term" value="C:membrane"/>
    <property type="evidence" value="ECO:0007669"/>
    <property type="project" value="UniProtKB-SubCell"/>
</dbReference>
<comment type="caution">
    <text evidence="9">The sequence shown here is derived from an EMBL/GenBank/DDBJ whole genome shotgun (WGS) entry which is preliminary data.</text>
</comment>
<feature type="transmembrane region" description="Helical" evidence="7">
    <location>
        <begin position="110"/>
        <end position="128"/>
    </location>
</feature>
<dbReference type="Pfam" id="PF13727">
    <property type="entry name" value="CoA_binding_3"/>
    <property type="match status" value="1"/>
</dbReference>
<dbReference type="NCBIfam" id="TIGR03025">
    <property type="entry name" value="EPS_sugtrans"/>
    <property type="match status" value="1"/>
</dbReference>
<evidence type="ECO:0000259" key="8">
    <source>
        <dbReference type="Pfam" id="PF02397"/>
    </source>
</evidence>
<gene>
    <name evidence="9" type="ORF">A3E39_03635</name>
</gene>
<evidence type="ECO:0000256" key="6">
    <source>
        <dbReference type="ARBA" id="ARBA00023136"/>
    </source>
</evidence>
<dbReference type="PANTHER" id="PTHR30576">
    <property type="entry name" value="COLANIC BIOSYNTHESIS UDP-GLUCOSE LIPID CARRIER TRANSFERASE"/>
    <property type="match status" value="1"/>
</dbReference>
<dbReference type="EMBL" id="MGEH01000019">
    <property type="protein sequence ID" value="OGL79012.1"/>
    <property type="molecule type" value="Genomic_DNA"/>
</dbReference>
<evidence type="ECO:0000313" key="10">
    <source>
        <dbReference type="Proteomes" id="UP000176603"/>
    </source>
</evidence>
<evidence type="ECO:0000256" key="1">
    <source>
        <dbReference type="ARBA" id="ARBA00004141"/>
    </source>
</evidence>
<dbReference type="Proteomes" id="UP000176603">
    <property type="component" value="Unassembled WGS sequence"/>
</dbReference>
<comment type="similarity">
    <text evidence="2">Belongs to the bacterial sugar transferase family.</text>
</comment>
<keyword evidence="4 7" id="KW-0812">Transmembrane</keyword>
<organism evidence="9 10">
    <name type="scientific">Candidatus Uhrbacteria bacterium RIFCSPHIGHO2_12_FULL_60_25</name>
    <dbReference type="NCBI Taxonomy" id="1802399"/>
    <lineage>
        <taxon>Bacteria</taxon>
        <taxon>Candidatus Uhriibacteriota</taxon>
    </lineage>
</organism>
<dbReference type="Pfam" id="PF02397">
    <property type="entry name" value="Bac_transf"/>
    <property type="match status" value="1"/>
</dbReference>
<proteinExistence type="inferred from homology"/>
<evidence type="ECO:0000256" key="3">
    <source>
        <dbReference type="ARBA" id="ARBA00022679"/>
    </source>
</evidence>
<keyword evidence="5 7" id="KW-1133">Transmembrane helix</keyword>
<dbReference type="GO" id="GO:0016780">
    <property type="term" value="F:phosphotransferase activity, for other substituted phosphate groups"/>
    <property type="evidence" value="ECO:0007669"/>
    <property type="project" value="TreeGrafter"/>
</dbReference>
<evidence type="ECO:0000256" key="2">
    <source>
        <dbReference type="ARBA" id="ARBA00006464"/>
    </source>
</evidence>
<dbReference type="InterPro" id="IPR017475">
    <property type="entry name" value="EPS_sugar_tfrase"/>
</dbReference>
<sequence length="473" mass="53874">MRRRFDLFVTALLIPLDLIALLGAALTAYTLRFSRAFVELRPILTDIKFEDYMATAVLFAFIWIALFALAGLYSMRPRRAWDELGRLFVAGTAGVMILIATVFFQRELTTSRFIVVAVWVLSIAFVWVERLVIRVARHALLRAKIGHRRVIVVGRGKQADELVELYKRLPILGFTVTRHFSGWDDSVRAEIERLVRRDKADELILADPDLPKDVSLDVIAFAEEHHLAFKYLADLFAASFGRIEMTTSGGIPVIEVKRTPLDGWGRIFKRLFDMLVSILLIVILSPVMVLAALLIKLTSKGPVFFSHLSDGKNVERIGEGGHAFHYFKFRTMVEDAHKMHLDPEFMKKFGSHREGPLMKIARDPRVTPVGRLLRAWSIDELPELFLVLKGDMSLVGPRPHLPEEVALYKPHHRRVLAIKPGITGLAQISGRADLDFEDEVRLDTWYIENWSPALDLYILLKTPFVVLQRKGAY</sequence>
<protein>
    <recommendedName>
        <fullName evidence="8">Bacterial sugar transferase domain-containing protein</fullName>
    </recommendedName>
</protein>
<dbReference type="AlphaFoldDB" id="A0A1F7UL57"/>
<reference evidence="9 10" key="1">
    <citation type="journal article" date="2016" name="Nat. Commun.">
        <title>Thousands of microbial genomes shed light on interconnected biogeochemical processes in an aquifer system.</title>
        <authorList>
            <person name="Anantharaman K."/>
            <person name="Brown C.T."/>
            <person name="Hug L.A."/>
            <person name="Sharon I."/>
            <person name="Castelle C.J."/>
            <person name="Probst A.J."/>
            <person name="Thomas B.C."/>
            <person name="Singh A."/>
            <person name="Wilkins M.J."/>
            <person name="Karaoz U."/>
            <person name="Brodie E.L."/>
            <person name="Williams K.H."/>
            <person name="Hubbard S.S."/>
            <person name="Banfield J.F."/>
        </authorList>
    </citation>
    <scope>NUCLEOTIDE SEQUENCE [LARGE SCALE GENOMIC DNA]</scope>
</reference>
<dbReference type="InterPro" id="IPR003362">
    <property type="entry name" value="Bact_transf"/>
</dbReference>
<feature type="transmembrane region" description="Helical" evidence="7">
    <location>
        <begin position="52"/>
        <end position="72"/>
    </location>
</feature>
<keyword evidence="3" id="KW-0808">Transferase</keyword>
<dbReference type="STRING" id="1802399.A3E39_03635"/>
<feature type="transmembrane region" description="Helical" evidence="7">
    <location>
        <begin position="84"/>
        <end position="104"/>
    </location>
</feature>
<keyword evidence="6 7" id="KW-0472">Membrane</keyword>
<name>A0A1F7UL57_9BACT</name>
<evidence type="ECO:0000313" key="9">
    <source>
        <dbReference type="EMBL" id="OGL79012.1"/>
    </source>
</evidence>
<evidence type="ECO:0000256" key="4">
    <source>
        <dbReference type="ARBA" id="ARBA00022692"/>
    </source>
</evidence>
<evidence type="ECO:0000256" key="7">
    <source>
        <dbReference type="SAM" id="Phobius"/>
    </source>
</evidence>